<proteinExistence type="predicted"/>
<evidence type="ECO:0000256" key="1">
    <source>
        <dbReference type="SAM" id="Coils"/>
    </source>
</evidence>
<keyword evidence="1" id="KW-0175">Coiled coil</keyword>
<feature type="coiled-coil region" evidence="1">
    <location>
        <begin position="653"/>
        <end position="726"/>
    </location>
</feature>
<gene>
    <name evidence="3" type="ORF">VNO77_07752</name>
</gene>
<feature type="compositionally biased region" description="Polar residues" evidence="2">
    <location>
        <begin position="404"/>
        <end position="415"/>
    </location>
</feature>
<dbReference type="Proteomes" id="UP001367508">
    <property type="component" value="Unassembled WGS sequence"/>
</dbReference>
<protein>
    <submittedName>
        <fullName evidence="3">Uncharacterized protein</fullName>
    </submittedName>
</protein>
<accession>A0AAN9M8Q6</accession>
<evidence type="ECO:0000313" key="3">
    <source>
        <dbReference type="EMBL" id="KAK7349902.1"/>
    </source>
</evidence>
<sequence length="771" mass="87517">MILGLSCDVFPSLIRYWRSNNVTSWDPTSALSFPVSLDVPHSNSSSNAISSTFKVLPYLQSVKSGSQFQVTHDVEMILDILKSTNYKEQEATTSTSQVSDMNTFSSIDRNKQVQIWKEKAFYKSLLLQMGTKCQAPNIPSNINLQTTDGHGDSFLLPNDNYSDWSTFSCNGSSVKFELPQMSGRSLKSMILMINYSSLDNITLEGCQNVLLINCTKRTILVYKRDTLSSFEDEEWQRMTSNLEPGDQMEIIVVFGHEFIVEKTTVYVKYDEEMENCHTIDKAVTFFENNGIAADNNFIVYCSDDLLTNMDSEDENESDDNHFLVGNTDVTFSYGDDVAIEDDNFTVSGEDENAKKTSTASKESSSEKVTEDPELGSSSVHQNLRDEDLEVEQPPIPWRKRKESNNQNFQFSSTQVETYTEPTQCLSQEMNQDINQNVEVEDSTNPDTPFLPNPEQMQVEGNAHIYEHQSEDFQGEGNAVYSGNQLVDEYGLTNPPHSSSTQANREDQAKELSETLEDVPKRITQIFDIEAMNQLISGDPLSALENMLSGETSVSSKIQQYTTHMDSPVEKYSHVNQLLEILKILILNKLDMNDVLLHEVDIKMVKFIFEELSKVHDQLPAVTKVYIIRSHKFFDEALTHTKNCAHAINKLSSYEQMKNEFAEKARKMKDTDTRLATLTASSKEKLQVFNTQIVALEKQLEDLKKPRDSLQQDITKCEEQRHNIKTETENFARQTLSILIKMEKTEEDLKTANAGVQASKAIFQELRSNVPF</sequence>
<dbReference type="AlphaFoldDB" id="A0AAN9M8Q6"/>
<evidence type="ECO:0000313" key="4">
    <source>
        <dbReference type="Proteomes" id="UP001367508"/>
    </source>
</evidence>
<feature type="compositionally biased region" description="Basic and acidic residues" evidence="2">
    <location>
        <begin position="503"/>
        <end position="515"/>
    </location>
</feature>
<dbReference type="EMBL" id="JAYMYQ010000002">
    <property type="protein sequence ID" value="KAK7349902.1"/>
    <property type="molecule type" value="Genomic_DNA"/>
</dbReference>
<reference evidence="3 4" key="1">
    <citation type="submission" date="2024-01" db="EMBL/GenBank/DDBJ databases">
        <title>The genomes of 5 underutilized Papilionoideae crops provide insights into root nodulation and disease resistanc.</title>
        <authorList>
            <person name="Jiang F."/>
        </authorList>
    </citation>
    <scope>NUCLEOTIDE SEQUENCE [LARGE SCALE GENOMIC DNA]</scope>
    <source>
        <strain evidence="3">LVBAO_FW01</strain>
        <tissue evidence="3">Leaves</tissue>
    </source>
</reference>
<organism evidence="3 4">
    <name type="scientific">Canavalia gladiata</name>
    <name type="common">Sword bean</name>
    <name type="synonym">Dolichos gladiatus</name>
    <dbReference type="NCBI Taxonomy" id="3824"/>
    <lineage>
        <taxon>Eukaryota</taxon>
        <taxon>Viridiplantae</taxon>
        <taxon>Streptophyta</taxon>
        <taxon>Embryophyta</taxon>
        <taxon>Tracheophyta</taxon>
        <taxon>Spermatophyta</taxon>
        <taxon>Magnoliopsida</taxon>
        <taxon>eudicotyledons</taxon>
        <taxon>Gunneridae</taxon>
        <taxon>Pentapetalae</taxon>
        <taxon>rosids</taxon>
        <taxon>fabids</taxon>
        <taxon>Fabales</taxon>
        <taxon>Fabaceae</taxon>
        <taxon>Papilionoideae</taxon>
        <taxon>50 kb inversion clade</taxon>
        <taxon>NPAAA clade</taxon>
        <taxon>indigoferoid/millettioid clade</taxon>
        <taxon>Phaseoleae</taxon>
        <taxon>Canavalia</taxon>
    </lineage>
</organism>
<feature type="region of interest" description="Disordered" evidence="2">
    <location>
        <begin position="487"/>
        <end position="515"/>
    </location>
</feature>
<keyword evidence="4" id="KW-1185">Reference proteome</keyword>
<evidence type="ECO:0000256" key="2">
    <source>
        <dbReference type="SAM" id="MobiDB-lite"/>
    </source>
</evidence>
<comment type="caution">
    <text evidence="3">The sequence shown here is derived from an EMBL/GenBank/DDBJ whole genome shotgun (WGS) entry which is preliminary data.</text>
</comment>
<feature type="region of interest" description="Disordered" evidence="2">
    <location>
        <begin position="343"/>
        <end position="415"/>
    </location>
</feature>
<name>A0AAN9M8Q6_CANGL</name>